<dbReference type="GO" id="GO:0005886">
    <property type="term" value="C:plasma membrane"/>
    <property type="evidence" value="ECO:0000318"/>
    <property type="project" value="GO_Central"/>
</dbReference>
<evidence type="ECO:0008006" key="14">
    <source>
        <dbReference type="Google" id="ProtNLM"/>
    </source>
</evidence>
<dbReference type="PANTHER" id="PTHR13018">
    <property type="entry name" value="PROBABLE MEMBRANE PROTEIN DUF221-RELATED"/>
    <property type="match status" value="1"/>
</dbReference>
<evidence type="ECO:0000256" key="6">
    <source>
        <dbReference type="ARBA" id="ARBA00023136"/>
    </source>
</evidence>
<evidence type="ECO:0000259" key="9">
    <source>
        <dbReference type="Pfam" id="PF02714"/>
    </source>
</evidence>
<organism evidence="12 13">
    <name type="scientific">Zostera marina</name>
    <name type="common">Eelgrass</name>
    <dbReference type="NCBI Taxonomy" id="29655"/>
    <lineage>
        <taxon>Eukaryota</taxon>
        <taxon>Viridiplantae</taxon>
        <taxon>Streptophyta</taxon>
        <taxon>Embryophyta</taxon>
        <taxon>Tracheophyta</taxon>
        <taxon>Spermatophyta</taxon>
        <taxon>Magnoliopsida</taxon>
        <taxon>Liliopsida</taxon>
        <taxon>Zosteraceae</taxon>
        <taxon>Zostera</taxon>
    </lineage>
</organism>
<dbReference type="PANTHER" id="PTHR13018:SF100">
    <property type="entry name" value="CSC1-LIKE PROTEIN ERD4"/>
    <property type="match status" value="1"/>
</dbReference>
<feature type="transmembrane region" description="Helical" evidence="8">
    <location>
        <begin position="374"/>
        <end position="400"/>
    </location>
</feature>
<evidence type="ECO:0000259" key="10">
    <source>
        <dbReference type="Pfam" id="PF13967"/>
    </source>
</evidence>
<evidence type="ECO:0000256" key="1">
    <source>
        <dbReference type="ARBA" id="ARBA00004141"/>
    </source>
</evidence>
<protein>
    <recommendedName>
        <fullName evidence="14">CSC1-like protein ERD4</fullName>
    </recommendedName>
</protein>
<feature type="domain" description="CSC1/OSCA1-like N-terminal transmembrane" evidence="10">
    <location>
        <begin position="5"/>
        <end position="170"/>
    </location>
</feature>
<reference evidence="13" key="1">
    <citation type="journal article" date="2016" name="Nature">
        <title>The genome of the seagrass Zostera marina reveals angiosperm adaptation to the sea.</title>
        <authorList>
            <person name="Olsen J.L."/>
            <person name="Rouze P."/>
            <person name="Verhelst B."/>
            <person name="Lin Y.-C."/>
            <person name="Bayer T."/>
            <person name="Collen J."/>
            <person name="Dattolo E."/>
            <person name="De Paoli E."/>
            <person name="Dittami S."/>
            <person name="Maumus F."/>
            <person name="Michel G."/>
            <person name="Kersting A."/>
            <person name="Lauritano C."/>
            <person name="Lohaus R."/>
            <person name="Toepel M."/>
            <person name="Tonon T."/>
            <person name="Vanneste K."/>
            <person name="Amirebrahimi M."/>
            <person name="Brakel J."/>
            <person name="Bostroem C."/>
            <person name="Chovatia M."/>
            <person name="Grimwood J."/>
            <person name="Jenkins J.W."/>
            <person name="Jueterbock A."/>
            <person name="Mraz A."/>
            <person name="Stam W.T."/>
            <person name="Tice H."/>
            <person name="Bornberg-Bauer E."/>
            <person name="Green P.J."/>
            <person name="Pearson G.A."/>
            <person name="Procaccini G."/>
            <person name="Duarte C.M."/>
            <person name="Schmutz J."/>
            <person name="Reusch T.B.H."/>
            <person name="Van de Peer Y."/>
        </authorList>
    </citation>
    <scope>NUCLEOTIDE SEQUENCE [LARGE SCALE GENOMIC DNA]</scope>
    <source>
        <strain evidence="13">cv. Finnish</strain>
    </source>
</reference>
<keyword evidence="3" id="KW-0813">Transport</keyword>
<keyword evidence="13" id="KW-1185">Reference proteome</keyword>
<keyword evidence="5 8" id="KW-1133">Transmembrane helix</keyword>
<feature type="transmembrane region" description="Helical" evidence="8">
    <location>
        <begin position="506"/>
        <end position="527"/>
    </location>
</feature>
<feature type="transmembrane region" description="Helical" evidence="8">
    <location>
        <begin position="571"/>
        <end position="602"/>
    </location>
</feature>
<keyword evidence="4 8" id="KW-0812">Transmembrane</keyword>
<comment type="caution">
    <text evidence="12">The sequence shown here is derived from an EMBL/GenBank/DDBJ whole genome shotgun (WGS) entry which is preliminary data.</text>
</comment>
<feature type="transmembrane region" description="Helical" evidence="8">
    <location>
        <begin position="430"/>
        <end position="446"/>
    </location>
</feature>
<dbReference type="InterPro" id="IPR045122">
    <property type="entry name" value="Csc1-like"/>
</dbReference>
<comment type="similarity">
    <text evidence="2">Belongs to the CSC1 (TC 1.A.17) family.</text>
</comment>
<feature type="transmembrane region" description="Helical" evidence="8">
    <location>
        <begin position="466"/>
        <end position="485"/>
    </location>
</feature>
<evidence type="ECO:0000259" key="11">
    <source>
        <dbReference type="Pfam" id="PF14703"/>
    </source>
</evidence>
<evidence type="ECO:0000256" key="2">
    <source>
        <dbReference type="ARBA" id="ARBA00007779"/>
    </source>
</evidence>
<feature type="transmembrane region" description="Helical" evidence="8">
    <location>
        <begin position="651"/>
        <end position="668"/>
    </location>
</feature>
<evidence type="ECO:0000256" key="7">
    <source>
        <dbReference type="ARBA" id="ARBA00023303"/>
    </source>
</evidence>
<evidence type="ECO:0000256" key="5">
    <source>
        <dbReference type="ARBA" id="ARBA00022989"/>
    </source>
</evidence>
<evidence type="ECO:0000313" key="13">
    <source>
        <dbReference type="Proteomes" id="UP000036987"/>
    </source>
</evidence>
<dbReference type="AlphaFoldDB" id="A0A0K9PC62"/>
<gene>
    <name evidence="12" type="ORF">ZOSMA_30G00800</name>
</gene>
<feature type="transmembrane region" description="Helical" evidence="8">
    <location>
        <begin position="628"/>
        <end position="645"/>
    </location>
</feature>
<evidence type="ECO:0000313" key="12">
    <source>
        <dbReference type="EMBL" id="KMZ65800.1"/>
    </source>
</evidence>
<proteinExistence type="inferred from homology"/>
<dbReference type="InterPro" id="IPR032880">
    <property type="entry name" value="CSC1/OSCA1-like_N"/>
</dbReference>
<feature type="domain" description="CSC1/OSCA1-like cytosolic" evidence="11">
    <location>
        <begin position="192"/>
        <end position="361"/>
    </location>
</feature>
<feature type="transmembrane region" description="Helical" evidence="8">
    <location>
        <begin position="6"/>
        <end position="27"/>
    </location>
</feature>
<evidence type="ECO:0000256" key="4">
    <source>
        <dbReference type="ARBA" id="ARBA00022692"/>
    </source>
</evidence>
<dbReference type="Pfam" id="PF14703">
    <property type="entry name" value="PHM7_cyt"/>
    <property type="match status" value="1"/>
</dbReference>
<feature type="domain" description="CSC1/OSCA1-like 7TM region" evidence="9">
    <location>
        <begin position="372"/>
        <end position="643"/>
    </location>
</feature>
<dbReference type="Pfam" id="PF02714">
    <property type="entry name" value="RSN1_7TM"/>
    <property type="match status" value="1"/>
</dbReference>
<dbReference type="EMBL" id="LFYR01001011">
    <property type="protein sequence ID" value="KMZ65800.1"/>
    <property type="molecule type" value="Genomic_DNA"/>
</dbReference>
<sequence length="744" mass="83732">MDLSSFVTSLATSFIIFAILLLVFSWLSKRPGNEVIYYPSRVLKGLEPFEQGMKSRNPFSWIMEAIRASEDEVISMAGVDAATYLVFLSTVAGILILSGIILVPVLIPIAVTDDSLQTEKENSKDQDKFPSFSVIDELAMGNVKVKSARLWAFLIGTWWVSLVTYYLLWKAYKHVSDLRATAKLTSAAQPEDYALLVRDIPPAQQGQSRKDQVDAYFRKLHPGTFYKSMIITDNKHATKIWDDLVKYKKKLAHDEAVFEESKTGEKGKPEGTRPECKTGFLGLIGAKVDSISHYEKKIAELQSSLEVEQKDALSEKQQTAALVFLNSKPAAVMASQTLHAQTFDSWTVEEAPEPRQLIWKNLPKNTYERQVRRLVIYGVVFLTVVFYMIPITFISAFTTLDNLKKLLPFLKSVINITVVKTILEAYLPQLALILFLAFLPKFLLFLSVAEGIPSKSHAARAASGKYFYFIIFNVFLGFAIGQSLISSMKAIIKSPTKIVELLGSSLPSSAGFFITFVALKFFVGYGLELTRLGPLIIYHLKNKYMCKTDEERKEAWAPGAFGYATRVPNDMLIVTICLCYSVIAPLIVPFGVLYFGIGWLVARNQALKVHVPEYESNGRMWPHMFKRIMAAMIIYQITMIGYFAIKKFYYAPFVIPLPVMSFVFAYVCNGNFYSAFSRTPLEVSCRSEKEAVSGTTPNMQMLYAAYVPGCLKIAKQNDDDDDFDLDDKKFLDAETHSRSMSFNA</sequence>
<keyword evidence="6 8" id="KW-0472">Membrane</keyword>
<dbReference type="InterPro" id="IPR003864">
    <property type="entry name" value="CSC1/OSCA1-like_7TM"/>
</dbReference>
<comment type="subcellular location">
    <subcellularLocation>
        <location evidence="1">Membrane</location>
        <topology evidence="1">Multi-pass membrane protein</topology>
    </subcellularLocation>
</comment>
<dbReference type="Proteomes" id="UP000036987">
    <property type="component" value="Unassembled WGS sequence"/>
</dbReference>
<dbReference type="Pfam" id="PF13967">
    <property type="entry name" value="RSN1_TM"/>
    <property type="match status" value="1"/>
</dbReference>
<keyword evidence="7" id="KW-0407">Ion channel</keyword>
<dbReference type="OMA" id="CSCKKEN"/>
<feature type="transmembrane region" description="Helical" evidence="8">
    <location>
        <begin position="150"/>
        <end position="169"/>
    </location>
</feature>
<dbReference type="OrthoDB" id="1689567at2759"/>
<feature type="transmembrane region" description="Helical" evidence="8">
    <location>
        <begin position="406"/>
        <end position="423"/>
    </location>
</feature>
<evidence type="ECO:0000256" key="8">
    <source>
        <dbReference type="SAM" id="Phobius"/>
    </source>
</evidence>
<dbReference type="GO" id="GO:0005227">
    <property type="term" value="F:calcium-activated cation channel activity"/>
    <property type="evidence" value="ECO:0000318"/>
    <property type="project" value="GO_Central"/>
</dbReference>
<feature type="transmembrane region" description="Helical" evidence="8">
    <location>
        <begin position="84"/>
        <end position="111"/>
    </location>
</feature>
<accession>A0A0K9PC62</accession>
<evidence type="ECO:0000256" key="3">
    <source>
        <dbReference type="ARBA" id="ARBA00022448"/>
    </source>
</evidence>
<name>A0A0K9PC62_ZOSMR</name>
<dbReference type="InterPro" id="IPR027815">
    <property type="entry name" value="CSC1/OSCA1-like_cyt"/>
</dbReference>
<keyword evidence="7" id="KW-0406">Ion transport</keyword>